<protein>
    <recommendedName>
        <fullName evidence="4">Caprin-1 dimerization domain-containing protein</fullName>
    </recommendedName>
</protein>
<organism evidence="5 6">
    <name type="scientific">Brachionus calyciflorus</name>
    <dbReference type="NCBI Taxonomy" id="104777"/>
    <lineage>
        <taxon>Eukaryota</taxon>
        <taxon>Metazoa</taxon>
        <taxon>Spiralia</taxon>
        <taxon>Gnathifera</taxon>
        <taxon>Rotifera</taxon>
        <taxon>Eurotatoria</taxon>
        <taxon>Monogononta</taxon>
        <taxon>Pseudotrocha</taxon>
        <taxon>Ploima</taxon>
        <taxon>Brachionidae</taxon>
        <taxon>Brachionus</taxon>
    </lineage>
</organism>
<comment type="caution">
    <text evidence="5">The sequence shown here is derived from an EMBL/GenBank/DDBJ whole genome shotgun (WGS) entry which is preliminary data.</text>
</comment>
<evidence type="ECO:0000313" key="6">
    <source>
        <dbReference type="Proteomes" id="UP000663879"/>
    </source>
</evidence>
<dbReference type="InterPro" id="IPR041637">
    <property type="entry name" value="Caprin-1_dimer"/>
</dbReference>
<reference evidence="5" key="1">
    <citation type="submission" date="2021-02" db="EMBL/GenBank/DDBJ databases">
        <authorList>
            <person name="Nowell W R."/>
        </authorList>
    </citation>
    <scope>NUCLEOTIDE SEQUENCE</scope>
    <source>
        <strain evidence="5">Ploen Becks lab</strain>
    </source>
</reference>
<feature type="compositionally biased region" description="Low complexity" evidence="3">
    <location>
        <begin position="372"/>
        <end position="400"/>
    </location>
</feature>
<dbReference type="Proteomes" id="UP000663879">
    <property type="component" value="Unassembled WGS sequence"/>
</dbReference>
<feature type="region of interest" description="Disordered" evidence="3">
    <location>
        <begin position="1"/>
        <end position="58"/>
    </location>
</feature>
<feature type="region of interest" description="Disordered" evidence="3">
    <location>
        <begin position="370"/>
        <end position="502"/>
    </location>
</feature>
<dbReference type="AlphaFoldDB" id="A0A813YBD2"/>
<dbReference type="GO" id="GO:0003723">
    <property type="term" value="F:RNA binding"/>
    <property type="evidence" value="ECO:0007669"/>
    <property type="project" value="TreeGrafter"/>
</dbReference>
<evidence type="ECO:0000256" key="2">
    <source>
        <dbReference type="SAM" id="Coils"/>
    </source>
</evidence>
<dbReference type="PANTHER" id="PTHR22922:SF19">
    <property type="entry name" value="CAPRIN HOMOLOG"/>
    <property type="match status" value="1"/>
</dbReference>
<feature type="compositionally biased region" description="Basic and acidic residues" evidence="3">
    <location>
        <begin position="19"/>
        <end position="34"/>
    </location>
</feature>
<sequence>MPTAQSTSVPAQQKQKNVQKVDNKIAKAVAKVEEGTTGTQEQQTSQVLSSGNKTPQEQPEFIKQSMIIIEKKVRNLEKRRAKLDEYKASKVPLNEDQKLAVSKYEEVVRTMELARELEKQFIALANDTMKQQKKQAKKEQLEREELIRDRLKEAHKINSLLDSFGEESVRNDFLNETNGAIRLTEQELNLLDEFNKLVAPTELGSKLETSSTESADHLLNTIEGRNKPITSLNQELVGQVTYSDVKKLFDRIFTSSYWTRETQTIEHTQETHEQTEQQNDQNLNEQVNNLNLNDQPVEQEQHHEQTEQNVYQPNTSDDYVLVNQNDYHQDNTQQSQQQSKAYFTTLNPSTNINEFLQNNNEGINFLQDSEIQQQEQQQQQTQQQTVQQQQHQNAQPQHQQGNYQGEGFRENRGGRGGHQQNGNRNYDQRRNYERRSGGGNYQPRGERNENSGPRNGSGGGYRGGRGGYRGGYSNSGPRSGSGGNQYSRQPREYQNQQPVAQQ</sequence>
<dbReference type="Pfam" id="PF18293">
    <property type="entry name" value="Caprin-1_dimer"/>
    <property type="match status" value="1"/>
</dbReference>
<feature type="domain" description="Caprin-1 dimerization" evidence="4">
    <location>
        <begin position="137"/>
        <end position="258"/>
    </location>
</feature>
<dbReference type="OrthoDB" id="10062814at2759"/>
<evidence type="ECO:0000256" key="1">
    <source>
        <dbReference type="ARBA" id="ARBA00007950"/>
    </source>
</evidence>
<evidence type="ECO:0000259" key="4">
    <source>
        <dbReference type="Pfam" id="PF18293"/>
    </source>
</evidence>
<feature type="compositionally biased region" description="Polar residues" evidence="3">
    <location>
        <begin position="485"/>
        <end position="502"/>
    </location>
</feature>
<proteinExistence type="inferred from homology"/>
<feature type="compositionally biased region" description="Gly residues" evidence="3">
    <location>
        <begin position="455"/>
        <end position="470"/>
    </location>
</feature>
<feature type="compositionally biased region" description="Polar residues" evidence="3">
    <location>
        <begin position="45"/>
        <end position="57"/>
    </location>
</feature>
<keyword evidence="6" id="KW-1185">Reference proteome</keyword>
<dbReference type="PANTHER" id="PTHR22922">
    <property type="entry name" value="GPI-ANCHORED PROTEIN P137"/>
    <property type="match status" value="1"/>
</dbReference>
<dbReference type="GO" id="GO:0005737">
    <property type="term" value="C:cytoplasm"/>
    <property type="evidence" value="ECO:0007669"/>
    <property type="project" value="TreeGrafter"/>
</dbReference>
<accession>A0A813YBD2</accession>
<name>A0A813YBD2_9BILA</name>
<feature type="coiled-coil region" evidence="2">
    <location>
        <begin position="122"/>
        <end position="154"/>
    </location>
</feature>
<evidence type="ECO:0000313" key="5">
    <source>
        <dbReference type="EMBL" id="CAF0881774.1"/>
    </source>
</evidence>
<comment type="similarity">
    <text evidence="1">Belongs to the caprin family.</text>
</comment>
<dbReference type="EMBL" id="CAJNOC010001658">
    <property type="protein sequence ID" value="CAF0881774.1"/>
    <property type="molecule type" value="Genomic_DNA"/>
</dbReference>
<feature type="compositionally biased region" description="Low complexity" evidence="3">
    <location>
        <begin position="35"/>
        <end position="44"/>
    </location>
</feature>
<gene>
    <name evidence="5" type="ORF">OXX778_LOCUS10449</name>
</gene>
<feature type="compositionally biased region" description="Polar residues" evidence="3">
    <location>
        <begin position="1"/>
        <end position="11"/>
    </location>
</feature>
<dbReference type="InterPro" id="IPR028816">
    <property type="entry name" value="Caprin"/>
</dbReference>
<keyword evidence="2" id="KW-0175">Coiled coil</keyword>
<feature type="compositionally biased region" description="Basic and acidic residues" evidence="3">
    <location>
        <begin position="426"/>
        <end position="436"/>
    </location>
</feature>
<evidence type="ECO:0000256" key="3">
    <source>
        <dbReference type="SAM" id="MobiDB-lite"/>
    </source>
</evidence>